<proteinExistence type="inferred from homology"/>
<dbReference type="EMBL" id="CAJFCW020000005">
    <property type="protein sequence ID" value="CAG9120586.1"/>
    <property type="molecule type" value="Genomic_DNA"/>
</dbReference>
<feature type="repeat" description="Solcar" evidence="10">
    <location>
        <begin position="72"/>
        <end position="156"/>
    </location>
</feature>
<dbReference type="AlphaFoldDB" id="A0A811LCH8"/>
<keyword evidence="6" id="KW-0999">Mitochondrion inner membrane</keyword>
<evidence type="ECO:0000313" key="13">
    <source>
        <dbReference type="Proteomes" id="UP000614601"/>
    </source>
</evidence>
<dbReference type="InterPro" id="IPR044677">
    <property type="entry name" value="SLC25A3/Pic2/Mir1-like"/>
</dbReference>
<evidence type="ECO:0000256" key="7">
    <source>
        <dbReference type="ARBA" id="ARBA00022989"/>
    </source>
</evidence>
<evidence type="ECO:0000256" key="11">
    <source>
        <dbReference type="RuleBase" id="RU000488"/>
    </source>
</evidence>
<evidence type="ECO:0000256" key="2">
    <source>
        <dbReference type="ARBA" id="ARBA00006375"/>
    </source>
</evidence>
<evidence type="ECO:0000256" key="9">
    <source>
        <dbReference type="ARBA" id="ARBA00023136"/>
    </source>
</evidence>
<sequence>MGMQCEDPKKSRINVNQVLDYARKQNCDLKELADGKKKSSYADAVKGTVIHEILVSQQNEMKEKMIRVGTTQYLVVSGLAGTLVCGGSHLLSTPLDVLKCRIQVDKAKFPDLGTAYRVTLQEEGIRGLARGWSPTLLGYGAQGFAKFGFYESFKKLISDSVGPVHTYNYKLVIFAASAGLAEAVGDVALSPFEAAKVRTQTRPGAPAQMFKCLPQIARDEGAHGLFKGLPALWMRQIPYTVSKFVCYEYAVDFLHKLFNKPKAQCSRAEQLQISLLAGISAGVVSAICSHPPDVIVSQLYKNPDAEFSKVCKQLGWRVLWAGLATRILMIGSIAASQLFVVDTVKLALHLERPPLPPMPDSLKKKLEK</sequence>
<dbReference type="Proteomes" id="UP000783686">
    <property type="component" value="Unassembled WGS sequence"/>
</dbReference>
<name>A0A811LCH8_9BILA</name>
<dbReference type="Pfam" id="PF00153">
    <property type="entry name" value="Mito_carr"/>
    <property type="match status" value="3"/>
</dbReference>
<evidence type="ECO:0000256" key="10">
    <source>
        <dbReference type="PROSITE-ProRule" id="PRU00282"/>
    </source>
</evidence>
<keyword evidence="3 11" id="KW-0813">Transport</keyword>
<keyword evidence="4 10" id="KW-0812">Transmembrane</keyword>
<evidence type="ECO:0000256" key="8">
    <source>
        <dbReference type="ARBA" id="ARBA00023128"/>
    </source>
</evidence>
<dbReference type="Proteomes" id="UP000614601">
    <property type="component" value="Unassembled WGS sequence"/>
</dbReference>
<dbReference type="GO" id="GO:0005743">
    <property type="term" value="C:mitochondrial inner membrane"/>
    <property type="evidence" value="ECO:0007669"/>
    <property type="project" value="UniProtKB-SubCell"/>
</dbReference>
<dbReference type="GO" id="GO:0005315">
    <property type="term" value="F:phosphate transmembrane transporter activity"/>
    <property type="evidence" value="ECO:0007669"/>
    <property type="project" value="InterPro"/>
</dbReference>
<dbReference type="PROSITE" id="PS50920">
    <property type="entry name" value="SOLCAR"/>
    <property type="match status" value="3"/>
</dbReference>
<comment type="caution">
    <text evidence="12">The sequence shown here is derived from an EMBL/GenBank/DDBJ whole genome shotgun (WGS) entry which is preliminary data.</text>
</comment>
<evidence type="ECO:0000313" key="12">
    <source>
        <dbReference type="EMBL" id="CAD5225237.1"/>
    </source>
</evidence>
<evidence type="ECO:0000256" key="6">
    <source>
        <dbReference type="ARBA" id="ARBA00022792"/>
    </source>
</evidence>
<dbReference type="SUPFAM" id="SSF103506">
    <property type="entry name" value="Mitochondrial carrier"/>
    <property type="match status" value="1"/>
</dbReference>
<dbReference type="PANTHER" id="PTHR45671">
    <property type="entry name" value="SOLUTE CARRIER FAMILY 25 (MITOCHONDRIAL CARRIER PHOSPHATE CARRIER), MEMBER 3, LIKE-RELATED-RELATED"/>
    <property type="match status" value="1"/>
</dbReference>
<dbReference type="EMBL" id="CAJFDH010000005">
    <property type="protein sequence ID" value="CAD5225237.1"/>
    <property type="molecule type" value="Genomic_DNA"/>
</dbReference>
<organism evidence="12 13">
    <name type="scientific">Bursaphelenchus okinawaensis</name>
    <dbReference type="NCBI Taxonomy" id="465554"/>
    <lineage>
        <taxon>Eukaryota</taxon>
        <taxon>Metazoa</taxon>
        <taxon>Ecdysozoa</taxon>
        <taxon>Nematoda</taxon>
        <taxon>Chromadorea</taxon>
        <taxon>Rhabditida</taxon>
        <taxon>Tylenchina</taxon>
        <taxon>Tylenchomorpha</taxon>
        <taxon>Aphelenchoidea</taxon>
        <taxon>Aphelenchoididae</taxon>
        <taxon>Bursaphelenchus</taxon>
    </lineage>
</organism>
<comment type="similarity">
    <text evidence="2 11">Belongs to the mitochondrial carrier (TC 2.A.29) family.</text>
</comment>
<keyword evidence="8" id="KW-0496">Mitochondrion</keyword>
<keyword evidence="13" id="KW-1185">Reference proteome</keyword>
<dbReference type="PANTHER" id="PTHR45671:SF10">
    <property type="entry name" value="SOLUTE CARRIER FAMILY 25 MEMBER 3"/>
    <property type="match status" value="1"/>
</dbReference>
<evidence type="ECO:0000256" key="1">
    <source>
        <dbReference type="ARBA" id="ARBA00004448"/>
    </source>
</evidence>
<gene>
    <name evidence="12" type="ORF">BOKJ2_LOCUS11478</name>
</gene>
<accession>A0A811LCH8</accession>
<keyword evidence="7" id="KW-1133">Transmembrane helix</keyword>
<feature type="repeat" description="Solcar" evidence="10">
    <location>
        <begin position="169"/>
        <end position="253"/>
    </location>
</feature>
<evidence type="ECO:0000256" key="4">
    <source>
        <dbReference type="ARBA" id="ARBA00022692"/>
    </source>
</evidence>
<dbReference type="GO" id="GO:1990547">
    <property type="term" value="P:mitochondrial phosphate ion transmembrane transport"/>
    <property type="evidence" value="ECO:0007669"/>
    <property type="project" value="InterPro"/>
</dbReference>
<evidence type="ECO:0000256" key="3">
    <source>
        <dbReference type="ARBA" id="ARBA00022448"/>
    </source>
</evidence>
<evidence type="ECO:0000256" key="5">
    <source>
        <dbReference type="ARBA" id="ARBA00022737"/>
    </source>
</evidence>
<protein>
    <submittedName>
        <fullName evidence="12">Uncharacterized protein</fullName>
    </submittedName>
</protein>
<dbReference type="InterPro" id="IPR023395">
    <property type="entry name" value="MCP_dom_sf"/>
</dbReference>
<feature type="repeat" description="Solcar" evidence="10">
    <location>
        <begin position="269"/>
        <end position="347"/>
    </location>
</feature>
<comment type="subcellular location">
    <subcellularLocation>
        <location evidence="1">Mitochondrion inner membrane</location>
        <topology evidence="1">Multi-pass membrane protein</topology>
    </subcellularLocation>
</comment>
<dbReference type="Gene3D" id="1.50.40.10">
    <property type="entry name" value="Mitochondrial carrier domain"/>
    <property type="match status" value="2"/>
</dbReference>
<keyword evidence="5" id="KW-0677">Repeat</keyword>
<dbReference type="OrthoDB" id="5847162at2759"/>
<keyword evidence="9 10" id="KW-0472">Membrane</keyword>
<dbReference type="InterPro" id="IPR018108">
    <property type="entry name" value="MCP_transmembrane"/>
</dbReference>
<reference evidence="12" key="1">
    <citation type="submission" date="2020-09" db="EMBL/GenBank/DDBJ databases">
        <authorList>
            <person name="Kikuchi T."/>
        </authorList>
    </citation>
    <scope>NUCLEOTIDE SEQUENCE</scope>
    <source>
        <strain evidence="12">SH1</strain>
    </source>
</reference>